<gene>
    <name evidence="3" type="ORF">BRCON_0059</name>
</gene>
<feature type="region of interest" description="Disordered" evidence="1">
    <location>
        <begin position="343"/>
        <end position="365"/>
    </location>
</feature>
<evidence type="ECO:0000256" key="2">
    <source>
        <dbReference type="SAM" id="SignalP"/>
    </source>
</evidence>
<dbReference type="InterPro" id="IPR011042">
    <property type="entry name" value="6-blade_b-propeller_TolB-like"/>
</dbReference>
<feature type="chain" id="PRO_5016240787" description="Thioredoxin domain-containing protein" evidence="2">
    <location>
        <begin position="26"/>
        <end position="477"/>
    </location>
</feature>
<dbReference type="AlphaFoldDB" id="A0A2Z4Y1N3"/>
<reference evidence="3 4" key="1">
    <citation type="submission" date="2018-05" db="EMBL/GenBank/DDBJ databases">
        <title>A metagenomic window into the 2 km-deep terrestrial subsurface aquifer revealed taxonomically and functionally diverse microbial community comprising novel uncultured bacterial lineages.</title>
        <authorList>
            <person name="Kadnikov V.V."/>
            <person name="Mardanov A.V."/>
            <person name="Beletsky A.V."/>
            <person name="Banks D."/>
            <person name="Pimenov N.V."/>
            <person name="Frank Y.A."/>
            <person name="Karnachuk O.V."/>
            <person name="Ravin N.V."/>
        </authorList>
    </citation>
    <scope>NUCLEOTIDE SEQUENCE [LARGE SCALE GENOMIC DNA]</scope>
    <source>
        <strain evidence="3">BY</strain>
    </source>
</reference>
<feature type="compositionally biased region" description="Low complexity" evidence="1">
    <location>
        <begin position="350"/>
        <end position="365"/>
    </location>
</feature>
<dbReference type="EMBL" id="CP030759">
    <property type="protein sequence ID" value="AXA34836.1"/>
    <property type="molecule type" value="Genomic_DNA"/>
</dbReference>
<dbReference type="Gene3D" id="2.120.10.30">
    <property type="entry name" value="TolB, C-terminal domain"/>
    <property type="match status" value="1"/>
</dbReference>
<dbReference type="SUPFAM" id="SSF101898">
    <property type="entry name" value="NHL repeat"/>
    <property type="match status" value="1"/>
</dbReference>
<proteinExistence type="predicted"/>
<dbReference type="KEGG" id="schv:BRCON_0059"/>
<evidence type="ECO:0000256" key="1">
    <source>
        <dbReference type="SAM" id="MobiDB-lite"/>
    </source>
</evidence>
<dbReference type="InterPro" id="IPR036249">
    <property type="entry name" value="Thioredoxin-like_sf"/>
</dbReference>
<protein>
    <recommendedName>
        <fullName evidence="5">Thioredoxin domain-containing protein</fullName>
    </recommendedName>
</protein>
<feature type="signal peptide" evidence="2">
    <location>
        <begin position="1"/>
        <end position="25"/>
    </location>
</feature>
<dbReference type="Proteomes" id="UP000262583">
    <property type="component" value="Chromosome"/>
</dbReference>
<dbReference type="Gene3D" id="3.40.30.10">
    <property type="entry name" value="Glutaredoxin"/>
    <property type="match status" value="1"/>
</dbReference>
<dbReference type="Pfam" id="PF13899">
    <property type="entry name" value="Thioredoxin_7"/>
    <property type="match status" value="1"/>
</dbReference>
<dbReference type="SUPFAM" id="SSF52833">
    <property type="entry name" value="Thioredoxin-like"/>
    <property type="match status" value="1"/>
</dbReference>
<evidence type="ECO:0000313" key="3">
    <source>
        <dbReference type="EMBL" id="AXA34836.1"/>
    </source>
</evidence>
<keyword evidence="2" id="KW-0732">Signal</keyword>
<name>A0A2Z4Y1N3_SUMC1</name>
<sequence>MGDLMKLRSLLVLALACAFVGKALAEDWEYVKSIPIPRPYAPTFAATTPSGDCVVATFNNSKTEKPVELPVILIHKPLSDTPGFYVVCTNEFSAFRGYSGIAVDSEGNFYVAADTGGADSWIRKFTPDGKRHPSFGNNGEIRPNRRVLGLDLAGDYLFATFGFGELAKYSAKTGALVGTVPAPAKDAPLIRDIAVDPTRQIIYGVALGAAWAWKGGRFDNLSGYKLTRISEDALKNPKAGEGIFYDAFGDRVLLPVSELATLFAVSPSGQISKSEIKGGEGLVRSPCDAVLLADGKTLFIPDMIAGPTGECNIHVMRRVGASTEAPTGAIALPSLADAGLLKPSAPAPAPSSSQGAGTAKAAPAPAGKITWRSNFAATLDEARQSGKPVLLYARTDVARRCGELEADFLKSDAFASAASKYLLVWFDVTSDPKLAQQLGIFKVPFIAIYRPDGERAEMWSGRIDTAEVLAKMGAHAK</sequence>
<accession>A0A2Z4Y1N3</accession>
<organism evidence="3 4">
    <name type="scientific">Sumerlaea chitinivorans</name>
    <dbReference type="NCBI Taxonomy" id="2250252"/>
    <lineage>
        <taxon>Bacteria</taxon>
        <taxon>Candidatus Sumerlaeota</taxon>
        <taxon>Candidatus Sumerlaeia</taxon>
        <taxon>Candidatus Sumerlaeales</taxon>
        <taxon>Candidatus Sumerlaeaceae</taxon>
        <taxon>Candidatus Sumerlaea</taxon>
    </lineage>
</organism>
<evidence type="ECO:0000313" key="4">
    <source>
        <dbReference type="Proteomes" id="UP000262583"/>
    </source>
</evidence>
<evidence type="ECO:0008006" key="5">
    <source>
        <dbReference type="Google" id="ProtNLM"/>
    </source>
</evidence>